<evidence type="ECO:0000256" key="4">
    <source>
        <dbReference type="HAMAP-Rule" id="MF_00063"/>
    </source>
</evidence>
<accession>A0A9W6IMP8</accession>
<dbReference type="AlphaFoldDB" id="A0A9W6IMP8"/>
<dbReference type="GO" id="GO:0070814">
    <property type="term" value="P:hydrogen sulfide biosynthetic process"/>
    <property type="evidence" value="ECO:0007669"/>
    <property type="project" value="UniProtKB-UniRule"/>
</dbReference>
<evidence type="ECO:0000256" key="3">
    <source>
        <dbReference type="ARBA" id="ARBA00024327"/>
    </source>
</evidence>
<evidence type="ECO:0000259" key="5">
    <source>
        <dbReference type="Pfam" id="PF01507"/>
    </source>
</evidence>
<dbReference type="GO" id="GO:0046872">
    <property type="term" value="F:metal ion binding"/>
    <property type="evidence" value="ECO:0007669"/>
    <property type="project" value="UniProtKB-KW"/>
</dbReference>
<dbReference type="InterPro" id="IPR014729">
    <property type="entry name" value="Rossmann-like_a/b/a_fold"/>
</dbReference>
<dbReference type="EMBL" id="BSFE01000003">
    <property type="protein sequence ID" value="GLK51885.1"/>
    <property type="molecule type" value="Genomic_DNA"/>
</dbReference>
<feature type="binding site" evidence="4">
    <location>
        <position position="333"/>
    </location>
    <ligand>
        <name>[4Fe-4S] cluster</name>
        <dbReference type="ChEBI" id="CHEBI:49883"/>
    </ligand>
</feature>
<evidence type="ECO:0000313" key="6">
    <source>
        <dbReference type="EMBL" id="GLK51885.1"/>
    </source>
</evidence>
<keyword evidence="7" id="KW-1185">Reference proteome</keyword>
<dbReference type="GO" id="GO:0051539">
    <property type="term" value="F:4 iron, 4 sulfur cluster binding"/>
    <property type="evidence" value="ECO:0007669"/>
    <property type="project" value="UniProtKB-UniRule"/>
</dbReference>
<reference evidence="6" key="2">
    <citation type="submission" date="2023-01" db="EMBL/GenBank/DDBJ databases">
        <authorList>
            <person name="Sun Q."/>
            <person name="Evtushenko L."/>
        </authorList>
    </citation>
    <scope>NUCLEOTIDE SEQUENCE</scope>
    <source>
        <strain evidence="6">VKM B-1513</strain>
    </source>
</reference>
<reference evidence="6" key="1">
    <citation type="journal article" date="2014" name="Int. J. Syst. Evol. Microbiol.">
        <title>Complete genome sequence of Corynebacterium casei LMG S-19264T (=DSM 44701T), isolated from a smear-ripened cheese.</title>
        <authorList>
            <consortium name="US DOE Joint Genome Institute (JGI-PGF)"/>
            <person name="Walter F."/>
            <person name="Albersmeier A."/>
            <person name="Kalinowski J."/>
            <person name="Ruckert C."/>
        </authorList>
    </citation>
    <scope>NUCLEOTIDE SEQUENCE</scope>
    <source>
        <strain evidence="6">VKM B-1513</strain>
    </source>
</reference>
<sequence length="371" mass="41102">MLQLERNPQSRKRVEAQMEAGGGAVVEIPGETDWREAAERARGAVQVDIRFASFKDGRGFSLAALLRERAGFAGKLRAVGDLIPDQAMHLKRVGFDDVAPDNDNLDDDWARARARFTHAYQPAQDKRTPVFRHRQAAPAGDDLAALNARYRGLDAMEILDDAIRNEWTGRIAMLSSFGAEAAVGLHMIAQIAPDTPVVFLDTGRLFAQTEQYQRALSEQLGLTNIRVLAPDSAEAAAEDGDDRLWQRNPDACCALRKVRPLARAIGDYDALITGRKRFHGGERLALPVVERIDGRIRVNPLAAWDAERVNAYFKRFDLPRHPLSDMGYASIGCWPCTAPVEDDGDVRSGRWRGRDKTECGIHAPAERIAAE</sequence>
<dbReference type="Proteomes" id="UP001143486">
    <property type="component" value="Unassembled WGS sequence"/>
</dbReference>
<dbReference type="Pfam" id="PF01507">
    <property type="entry name" value="PAPS_reduct"/>
    <property type="match status" value="1"/>
</dbReference>
<organism evidence="6 7">
    <name type="scientific">Maricaulis virginensis</name>
    <dbReference type="NCBI Taxonomy" id="144022"/>
    <lineage>
        <taxon>Bacteria</taxon>
        <taxon>Pseudomonadati</taxon>
        <taxon>Pseudomonadota</taxon>
        <taxon>Alphaproteobacteria</taxon>
        <taxon>Maricaulales</taxon>
        <taxon>Maricaulaceae</taxon>
        <taxon>Maricaulis</taxon>
    </lineage>
</organism>
<evidence type="ECO:0000313" key="7">
    <source>
        <dbReference type="Proteomes" id="UP001143486"/>
    </source>
</evidence>
<comment type="function">
    <text evidence="4">Catalyzes the formation of sulfite from adenosine 5'-phosphosulfate (APS) using thioredoxin as an electron donor.</text>
</comment>
<name>A0A9W6IMP8_9PROT</name>
<dbReference type="HAMAP" id="MF_00063">
    <property type="entry name" value="CysH"/>
    <property type="match status" value="1"/>
</dbReference>
<feature type="domain" description="Phosphoadenosine phosphosulphate reductase" evidence="5">
    <location>
        <begin position="171"/>
        <end position="339"/>
    </location>
</feature>
<feature type="active site" description="Nucleophile; cysteine thiosulfonate intermediate" evidence="4">
    <location>
        <position position="359"/>
    </location>
</feature>
<dbReference type="PANTHER" id="PTHR46509">
    <property type="entry name" value="PHOSPHOADENOSINE PHOSPHOSULFATE REDUCTASE"/>
    <property type="match status" value="1"/>
</dbReference>
<keyword evidence="2 4" id="KW-0560">Oxidoreductase</keyword>
<keyword evidence="4" id="KW-0963">Cytoplasm</keyword>
<dbReference type="Gene3D" id="3.40.50.620">
    <property type="entry name" value="HUPs"/>
    <property type="match status" value="1"/>
</dbReference>
<dbReference type="InterPro" id="IPR004511">
    <property type="entry name" value="PAPS/APS_Rdtase"/>
</dbReference>
<proteinExistence type="inferred from homology"/>
<comment type="pathway">
    <text evidence="3 4">Sulfur metabolism; hydrogen sulfide biosynthesis; sulfite from sulfate.</text>
</comment>
<dbReference type="GO" id="GO:0043866">
    <property type="term" value="F:adenylyl-sulfate reductase (thioredoxin) activity"/>
    <property type="evidence" value="ECO:0007669"/>
    <property type="project" value="UniProtKB-EC"/>
</dbReference>
<comment type="subcellular location">
    <subcellularLocation>
        <location evidence="4">Cytoplasm</location>
    </subcellularLocation>
</comment>
<dbReference type="PANTHER" id="PTHR46509:SF1">
    <property type="entry name" value="PHOSPHOADENOSINE PHOSPHOSULFATE REDUCTASE"/>
    <property type="match status" value="1"/>
</dbReference>
<protein>
    <recommendedName>
        <fullName evidence="4">Adenosine 5'-phosphosulfate reductase</fullName>
        <shortName evidence="4">APS reductase</shortName>
        <ecNumber evidence="4">1.8.4.10</ecNumber>
    </recommendedName>
    <alternativeName>
        <fullName evidence="4">5'-adenylylsulfate reductase</fullName>
    </alternativeName>
    <alternativeName>
        <fullName evidence="4">Thioredoxin-dependent 5'-adenylylsulfate reductase</fullName>
    </alternativeName>
</protein>
<evidence type="ECO:0000256" key="2">
    <source>
        <dbReference type="ARBA" id="ARBA00023002"/>
    </source>
</evidence>
<comment type="cofactor">
    <cofactor evidence="4">
        <name>[4Fe-4S] cluster</name>
        <dbReference type="ChEBI" id="CHEBI:49883"/>
    </cofactor>
    <text evidence="4">Binds 1 [4Fe-4S] cluster per subunit.</text>
</comment>
<comment type="catalytic activity">
    <reaction evidence="4">
        <text>[thioredoxin]-disulfide + sulfite + AMP + 2 H(+) = adenosine 5'-phosphosulfate + [thioredoxin]-dithiol</text>
        <dbReference type="Rhea" id="RHEA:21976"/>
        <dbReference type="Rhea" id="RHEA-COMP:10698"/>
        <dbReference type="Rhea" id="RHEA-COMP:10700"/>
        <dbReference type="ChEBI" id="CHEBI:15378"/>
        <dbReference type="ChEBI" id="CHEBI:17359"/>
        <dbReference type="ChEBI" id="CHEBI:29950"/>
        <dbReference type="ChEBI" id="CHEBI:50058"/>
        <dbReference type="ChEBI" id="CHEBI:58243"/>
        <dbReference type="ChEBI" id="CHEBI:456215"/>
        <dbReference type="EC" id="1.8.4.10"/>
    </reaction>
</comment>
<dbReference type="EC" id="1.8.4.10" evidence="4"/>
<keyword evidence="4" id="KW-0408">Iron</keyword>
<dbReference type="SUPFAM" id="SSF52402">
    <property type="entry name" value="Adenine nucleotide alpha hydrolases-like"/>
    <property type="match status" value="1"/>
</dbReference>
<dbReference type="InterPro" id="IPR002500">
    <property type="entry name" value="PAPS_reduct_dom"/>
</dbReference>
<dbReference type="Pfam" id="PF06073">
    <property type="entry name" value="DUF934"/>
    <property type="match status" value="1"/>
</dbReference>
<keyword evidence="4" id="KW-0411">Iron-sulfur</keyword>
<dbReference type="NCBIfam" id="NF002537">
    <property type="entry name" value="PRK02090.1"/>
    <property type="match status" value="1"/>
</dbReference>
<gene>
    <name evidence="4" type="primary">cysH</name>
    <name evidence="6" type="ORF">GCM10017621_13930</name>
</gene>
<dbReference type="NCBIfam" id="TIGR00434">
    <property type="entry name" value="cysH"/>
    <property type="match status" value="1"/>
</dbReference>
<dbReference type="GO" id="GO:0004604">
    <property type="term" value="F:phosphoadenylyl-sulfate reductase (thioredoxin) activity"/>
    <property type="evidence" value="ECO:0007669"/>
    <property type="project" value="UniProtKB-UniRule"/>
</dbReference>
<dbReference type="GO" id="GO:0005737">
    <property type="term" value="C:cytoplasm"/>
    <property type="evidence" value="ECO:0007669"/>
    <property type="project" value="UniProtKB-SubCell"/>
</dbReference>
<dbReference type="RefSeq" id="WP_271186249.1">
    <property type="nucleotide sequence ID" value="NZ_BSFE01000003.1"/>
</dbReference>
<comment type="caution">
    <text evidence="6">The sequence shown here is derived from an EMBL/GenBank/DDBJ whole genome shotgun (WGS) entry which is preliminary data.</text>
</comment>
<feature type="binding site" evidence="4">
    <location>
        <position position="253"/>
    </location>
    <ligand>
        <name>[4Fe-4S] cluster</name>
        <dbReference type="ChEBI" id="CHEBI:49883"/>
    </ligand>
</feature>
<dbReference type="InterPro" id="IPR008318">
    <property type="entry name" value="UCP030820"/>
</dbReference>
<feature type="binding site" evidence="4">
    <location>
        <position position="336"/>
    </location>
    <ligand>
        <name>[4Fe-4S] cluster</name>
        <dbReference type="ChEBI" id="CHEBI:49883"/>
    </ligand>
</feature>
<feature type="binding site" evidence="4">
    <location>
        <position position="252"/>
    </location>
    <ligand>
        <name>[4Fe-4S] cluster</name>
        <dbReference type="ChEBI" id="CHEBI:49883"/>
    </ligand>
</feature>
<comment type="similarity">
    <text evidence="1 4">Belongs to the PAPS reductase family. CysH subfamily.</text>
</comment>
<evidence type="ECO:0000256" key="1">
    <source>
        <dbReference type="ARBA" id="ARBA00009732"/>
    </source>
</evidence>
<dbReference type="GO" id="GO:0019379">
    <property type="term" value="P:sulfate assimilation, phosphoadenylyl sulfate reduction by phosphoadenylyl-sulfate reductase (thioredoxin)"/>
    <property type="evidence" value="ECO:0007669"/>
    <property type="project" value="UniProtKB-UniRule"/>
</dbReference>
<keyword evidence="4" id="KW-0479">Metal-binding</keyword>